<comment type="caution">
    <text evidence="1">The sequence shown here is derived from an EMBL/GenBank/DDBJ whole genome shotgun (WGS) entry which is preliminary data.</text>
</comment>
<dbReference type="InterPro" id="IPR027396">
    <property type="entry name" value="DsrEFH-like"/>
</dbReference>
<dbReference type="AlphaFoldDB" id="X1N7S1"/>
<evidence type="ECO:0008006" key="2">
    <source>
        <dbReference type="Google" id="ProtNLM"/>
    </source>
</evidence>
<dbReference type="EMBL" id="BARV01023725">
    <property type="protein sequence ID" value="GAI40042.1"/>
    <property type="molecule type" value="Genomic_DNA"/>
</dbReference>
<sequence length="110" mass="12210">MASKVMVIVSTAEKQKALTGIMYAVNAQKNKWVDDIKVIFFGPFENLLCEDEEVVAAASQLLDYETPIACKFLSDRDGISEKLEKMGVNVEYVGSMISGYIDEGYTPLVF</sequence>
<dbReference type="SUPFAM" id="SSF75169">
    <property type="entry name" value="DsrEFH-like"/>
    <property type="match status" value="1"/>
</dbReference>
<protein>
    <recommendedName>
        <fullName evidence="2">DsrE family protein</fullName>
    </recommendedName>
</protein>
<proteinExistence type="predicted"/>
<evidence type="ECO:0000313" key="1">
    <source>
        <dbReference type="EMBL" id="GAI40042.1"/>
    </source>
</evidence>
<reference evidence="1" key="1">
    <citation type="journal article" date="2014" name="Front. Microbiol.">
        <title>High frequency of phylogenetically diverse reductive dehalogenase-homologous genes in deep subseafloor sedimentary metagenomes.</title>
        <authorList>
            <person name="Kawai M."/>
            <person name="Futagami T."/>
            <person name="Toyoda A."/>
            <person name="Takaki Y."/>
            <person name="Nishi S."/>
            <person name="Hori S."/>
            <person name="Arai W."/>
            <person name="Tsubouchi T."/>
            <person name="Morono Y."/>
            <person name="Uchiyama I."/>
            <person name="Ito T."/>
            <person name="Fujiyama A."/>
            <person name="Inagaki F."/>
            <person name="Takami H."/>
        </authorList>
    </citation>
    <scope>NUCLEOTIDE SEQUENCE</scope>
    <source>
        <strain evidence="1">Expedition CK06-06</strain>
    </source>
</reference>
<dbReference type="Gene3D" id="3.40.1260.10">
    <property type="entry name" value="DsrEFH-like"/>
    <property type="match status" value="1"/>
</dbReference>
<name>X1N7S1_9ZZZZ</name>
<gene>
    <name evidence="1" type="ORF">S06H3_38869</name>
</gene>
<organism evidence="1">
    <name type="scientific">marine sediment metagenome</name>
    <dbReference type="NCBI Taxonomy" id="412755"/>
    <lineage>
        <taxon>unclassified sequences</taxon>
        <taxon>metagenomes</taxon>
        <taxon>ecological metagenomes</taxon>
    </lineage>
</organism>
<accession>X1N7S1</accession>